<keyword evidence="4 9" id="KW-0812">Transmembrane</keyword>
<reference evidence="11 12" key="1">
    <citation type="submission" date="2024-01" db="EMBL/GenBank/DDBJ databases">
        <authorList>
            <person name="Kunselman E."/>
        </authorList>
    </citation>
    <scope>NUCLEOTIDE SEQUENCE [LARGE SCALE GENOMIC DNA]</scope>
    <source>
        <strain evidence="11">2 abalone samples</strain>
    </source>
</reference>
<gene>
    <name evidence="9 11" type="primary">secF</name>
    <name evidence="11" type="ORF">CAXC1_150047</name>
</gene>
<comment type="subunit">
    <text evidence="9">Forms a complex with SecD. Part of the essential Sec protein translocation apparatus which comprises SecA, SecYEG and auxiliary proteins SecDF-YajC and YidC.</text>
</comment>
<keyword evidence="8 9" id="KW-0472">Membrane</keyword>
<comment type="caution">
    <text evidence="11">The sequence shown here is derived from an EMBL/GenBank/DDBJ whole genome shotgun (WGS) entry which is preliminary data.</text>
</comment>
<evidence type="ECO:0000256" key="8">
    <source>
        <dbReference type="ARBA" id="ARBA00023136"/>
    </source>
</evidence>
<comment type="subcellular location">
    <subcellularLocation>
        <location evidence="1 9">Cell membrane</location>
        <topology evidence="1 9">Multi-pass membrane protein</topology>
    </subcellularLocation>
</comment>
<evidence type="ECO:0000256" key="6">
    <source>
        <dbReference type="ARBA" id="ARBA00022989"/>
    </source>
</evidence>
<dbReference type="Gene3D" id="1.20.1640.10">
    <property type="entry name" value="Multidrug efflux transporter AcrB transmembrane domain"/>
    <property type="match status" value="1"/>
</dbReference>
<dbReference type="Pfam" id="PF02355">
    <property type="entry name" value="SecD_SecF_C"/>
    <property type="match status" value="1"/>
</dbReference>
<evidence type="ECO:0000313" key="12">
    <source>
        <dbReference type="Proteomes" id="UP001314181"/>
    </source>
</evidence>
<dbReference type="RefSeq" id="WP_338363498.1">
    <property type="nucleotide sequence ID" value="NZ_CAWVOK010000006.1"/>
</dbReference>
<evidence type="ECO:0000259" key="10">
    <source>
        <dbReference type="Pfam" id="PF02355"/>
    </source>
</evidence>
<keyword evidence="2 9" id="KW-0813">Transport</keyword>
<dbReference type="InterPro" id="IPR022813">
    <property type="entry name" value="SecD/SecF_arch_bac"/>
</dbReference>
<dbReference type="HAMAP" id="MF_01464_B">
    <property type="entry name" value="SecF_B"/>
    <property type="match status" value="1"/>
</dbReference>
<evidence type="ECO:0000256" key="2">
    <source>
        <dbReference type="ARBA" id="ARBA00022448"/>
    </source>
</evidence>
<name>A0ABP0EUK8_9RICK</name>
<dbReference type="InterPro" id="IPR022646">
    <property type="entry name" value="SecD/SecF_CS"/>
</dbReference>
<evidence type="ECO:0000313" key="11">
    <source>
        <dbReference type="EMBL" id="CAK8162453.1"/>
    </source>
</evidence>
<feature type="transmembrane region" description="Helical" evidence="9">
    <location>
        <begin position="121"/>
        <end position="140"/>
    </location>
</feature>
<keyword evidence="12" id="KW-1185">Reference proteome</keyword>
<evidence type="ECO:0000256" key="1">
    <source>
        <dbReference type="ARBA" id="ARBA00004651"/>
    </source>
</evidence>
<sequence length="291" mass="32688">MINFSKFSKQIIIANYICIIFILGLVFIHGINMGIDFTGGITIELSSTDTIELSHMKQIMPKNFSIQNITDDKHVLIHLKAQPDTNIDLLIKNVKHNLENTYNNISYQRIEYVGPSIGRDLMFSGIVALFCAMFGMFIYLTIRFNLYFAIGGIQALFNDIITIIGFFSISNIEFGAPSIAALLTIIGYSINDSVVIFDRIRENLKKRHKNTMEIINDSLNSTLKRTMLTSLTTLFAVAVLIFFTHGTISNFSWPMFVGIITGTFSSVFIAPLIPIKCSINSKNTLKTDNIN</sequence>
<evidence type="ECO:0000256" key="3">
    <source>
        <dbReference type="ARBA" id="ARBA00022475"/>
    </source>
</evidence>
<dbReference type="EMBL" id="CAWVOK010000006">
    <property type="protein sequence ID" value="CAK8162453.1"/>
    <property type="molecule type" value="Genomic_DNA"/>
</dbReference>
<feature type="transmembrane region" description="Helical" evidence="9">
    <location>
        <begin position="175"/>
        <end position="197"/>
    </location>
</feature>
<proteinExistence type="inferred from homology"/>
<evidence type="ECO:0000256" key="4">
    <source>
        <dbReference type="ARBA" id="ARBA00022692"/>
    </source>
</evidence>
<evidence type="ECO:0000256" key="5">
    <source>
        <dbReference type="ARBA" id="ARBA00022927"/>
    </source>
</evidence>
<dbReference type="NCBIfam" id="TIGR00966">
    <property type="entry name" value="transloc_SecF"/>
    <property type="match status" value="1"/>
</dbReference>
<protein>
    <recommendedName>
        <fullName evidence="9">Protein-export membrane protein SecF</fullName>
    </recommendedName>
</protein>
<evidence type="ECO:0000256" key="7">
    <source>
        <dbReference type="ARBA" id="ARBA00023010"/>
    </source>
</evidence>
<feature type="transmembrane region" description="Helical" evidence="9">
    <location>
        <begin position="147"/>
        <end position="169"/>
    </location>
</feature>
<dbReference type="PRINTS" id="PR01755">
    <property type="entry name" value="SECFTRNLCASE"/>
</dbReference>
<comment type="similarity">
    <text evidence="9">Belongs to the SecD/SecF family. SecF subfamily.</text>
</comment>
<organism evidence="11 12">
    <name type="scientific">Candidatus Xenohaliotis californiensis</name>
    <dbReference type="NCBI Taxonomy" id="84677"/>
    <lineage>
        <taxon>Bacteria</taxon>
        <taxon>Pseudomonadati</taxon>
        <taxon>Pseudomonadota</taxon>
        <taxon>Alphaproteobacteria</taxon>
        <taxon>Rickettsiales</taxon>
        <taxon>Anaplasmataceae</taxon>
        <taxon>Candidatus Xenohaliotis</taxon>
    </lineage>
</organism>
<dbReference type="PANTHER" id="PTHR30081:SF8">
    <property type="entry name" value="PROTEIN TRANSLOCASE SUBUNIT SECF"/>
    <property type="match status" value="1"/>
</dbReference>
<dbReference type="PANTHER" id="PTHR30081">
    <property type="entry name" value="PROTEIN-EXPORT MEMBRANE PROTEIN SEC"/>
    <property type="match status" value="1"/>
</dbReference>
<keyword evidence="5 9" id="KW-0653">Protein transport</keyword>
<comment type="function">
    <text evidence="9">Part of the Sec protein translocase complex. Interacts with the SecYEG preprotein conducting channel. SecDF uses the proton motive force (PMF) to complete protein translocation after the ATP-dependent function of SecA.</text>
</comment>
<dbReference type="SUPFAM" id="SSF82866">
    <property type="entry name" value="Multidrug efflux transporter AcrB transmembrane domain"/>
    <property type="match status" value="1"/>
</dbReference>
<keyword evidence="3 9" id="KW-1003">Cell membrane</keyword>
<dbReference type="Proteomes" id="UP001314181">
    <property type="component" value="Unassembled WGS sequence"/>
</dbReference>
<feature type="transmembrane region" description="Helical" evidence="9">
    <location>
        <begin position="251"/>
        <end position="273"/>
    </location>
</feature>
<evidence type="ECO:0000256" key="9">
    <source>
        <dbReference type="HAMAP-Rule" id="MF_01464"/>
    </source>
</evidence>
<dbReference type="InterPro" id="IPR022645">
    <property type="entry name" value="SecD/SecF_bac"/>
</dbReference>
<dbReference type="InterPro" id="IPR005665">
    <property type="entry name" value="SecF_bac"/>
</dbReference>
<dbReference type="InterPro" id="IPR048634">
    <property type="entry name" value="SecD_SecF_C"/>
</dbReference>
<keyword evidence="6 9" id="KW-1133">Transmembrane helix</keyword>
<dbReference type="InterPro" id="IPR055344">
    <property type="entry name" value="SecD_SecF_C_bact"/>
</dbReference>
<dbReference type="NCBIfam" id="TIGR00916">
    <property type="entry name" value="2A0604s01"/>
    <property type="match status" value="1"/>
</dbReference>
<feature type="transmembrane region" description="Helical" evidence="9">
    <location>
        <begin position="227"/>
        <end position="245"/>
    </location>
</feature>
<feature type="domain" description="Protein export membrane protein SecD/SecF C-terminal" evidence="10">
    <location>
        <begin position="94"/>
        <end position="273"/>
    </location>
</feature>
<dbReference type="Pfam" id="PF07549">
    <property type="entry name" value="Sec_GG"/>
    <property type="match status" value="1"/>
</dbReference>
<accession>A0ABP0EUK8</accession>
<feature type="transmembrane region" description="Helical" evidence="9">
    <location>
        <begin position="12"/>
        <end position="31"/>
    </location>
</feature>
<keyword evidence="7 9" id="KW-0811">Translocation</keyword>